<proteinExistence type="predicted"/>
<evidence type="ECO:0000313" key="2">
    <source>
        <dbReference type="Proteomes" id="UP001500454"/>
    </source>
</evidence>
<sequence>MLFTRYIRPYLLSDMISADEALLALRPVVDTEPTQADTPDQLHHHTLRPVLKLLNPRLLLLMADFSRDYRLPLATAAAPDQQRLVVELLQRNARLQHTVIGMVCGLFTTAEYTLYRRQRSEINRRILELARQRVATQLPEIVRLAALPDAV</sequence>
<evidence type="ECO:0000313" key="1">
    <source>
        <dbReference type="EMBL" id="GAA4382315.1"/>
    </source>
</evidence>
<gene>
    <name evidence="1" type="ORF">GCM10023186_22440</name>
</gene>
<protein>
    <submittedName>
        <fullName evidence="1">Uncharacterized protein</fullName>
    </submittedName>
</protein>
<accession>A0ABP8IZQ5</accession>
<comment type="caution">
    <text evidence="1">The sequence shown here is derived from an EMBL/GenBank/DDBJ whole genome shotgun (WGS) entry which is preliminary data.</text>
</comment>
<dbReference type="Proteomes" id="UP001500454">
    <property type="component" value="Unassembled WGS sequence"/>
</dbReference>
<organism evidence="1 2">
    <name type="scientific">Hymenobacter koreensis</name>
    <dbReference type="NCBI Taxonomy" id="1084523"/>
    <lineage>
        <taxon>Bacteria</taxon>
        <taxon>Pseudomonadati</taxon>
        <taxon>Bacteroidota</taxon>
        <taxon>Cytophagia</taxon>
        <taxon>Cytophagales</taxon>
        <taxon>Hymenobacteraceae</taxon>
        <taxon>Hymenobacter</taxon>
    </lineage>
</organism>
<name>A0ABP8IZQ5_9BACT</name>
<keyword evidence="2" id="KW-1185">Reference proteome</keyword>
<dbReference type="EMBL" id="BAABHA010000006">
    <property type="protein sequence ID" value="GAA4382315.1"/>
    <property type="molecule type" value="Genomic_DNA"/>
</dbReference>
<reference evidence="2" key="1">
    <citation type="journal article" date="2019" name="Int. J. Syst. Evol. Microbiol.">
        <title>The Global Catalogue of Microorganisms (GCM) 10K type strain sequencing project: providing services to taxonomists for standard genome sequencing and annotation.</title>
        <authorList>
            <consortium name="The Broad Institute Genomics Platform"/>
            <consortium name="The Broad Institute Genome Sequencing Center for Infectious Disease"/>
            <person name="Wu L."/>
            <person name="Ma J."/>
        </authorList>
    </citation>
    <scope>NUCLEOTIDE SEQUENCE [LARGE SCALE GENOMIC DNA]</scope>
    <source>
        <strain evidence="2">JCM 17924</strain>
    </source>
</reference>